<sequence>MDFDAFCEIASDAVNSIGFLRHYGILPEEMICEQCSQKMVEHQRNDISDKSMLKLFYCKNFRGRKLHALLKETSILAEIKDSKKRVFDILGSIPMTKPENISEAGQYLKIYPSNEDEMRKIQSTFSHRHVNVRGSYVCAKTEGIVVRDRMVMNFVPDGYDPFMSAFNQEHYELFNVPESDENRLLFLNDKSSFVSRVYFMYKKNKILKMSPNIIQIRHIDGLTREFLDQLFNGLSFHKISPPLTPKGVWKLYVANRDDYLLLLSRPYLFGSKLLEITPYYESSLRLPLEKRISPSQIYLYSRSEKLSTTQQVLEAIPELSGVHIANYNYENRNLFIFHIYDRSKFLRTLHLNGSSLNGTTNYSITFGDDITSWTSFLSTAVIVSHFFNFCDSAHFTFPNILVIRAKLPKYSKQDIERIFAGIPIESNLKIRADTHHVIFSPENFQEARFRLIPPENFFTRFTSLHQSRILRETLQYCYINHFYYVSDHVVELPFEHHVVNIIGKSVNCCTSIDNYIKYCHRPIQTSKGRIFLTPYRREIANVDAFKFVTEQCSLMNIPVTFDYSREFIYPKFLSFSDLDLLTFRLFSEKDIYPEKARFYVGSDILEL</sequence>
<name>A0A0C2MU31_THEKT</name>
<comment type="caution">
    <text evidence="1">The sequence shown here is derived from an EMBL/GenBank/DDBJ whole genome shotgun (WGS) entry which is preliminary data.</text>
</comment>
<evidence type="ECO:0000313" key="1">
    <source>
        <dbReference type="EMBL" id="KII70836.1"/>
    </source>
</evidence>
<dbReference type="AlphaFoldDB" id="A0A0C2MU31"/>
<keyword evidence="2" id="KW-1185">Reference proteome</keyword>
<reference evidence="1 2" key="1">
    <citation type="journal article" date="2014" name="Genome Biol. Evol.">
        <title>The genome of the myxosporean Thelohanellus kitauei shows adaptations to nutrient acquisition within its fish host.</title>
        <authorList>
            <person name="Yang Y."/>
            <person name="Xiong J."/>
            <person name="Zhou Z."/>
            <person name="Huo F."/>
            <person name="Miao W."/>
            <person name="Ran C."/>
            <person name="Liu Y."/>
            <person name="Zhang J."/>
            <person name="Feng J."/>
            <person name="Wang M."/>
            <person name="Wang M."/>
            <person name="Wang L."/>
            <person name="Yao B."/>
        </authorList>
    </citation>
    <scope>NUCLEOTIDE SEQUENCE [LARGE SCALE GENOMIC DNA]</scope>
    <source>
        <strain evidence="1">Wuqing</strain>
    </source>
</reference>
<proteinExistence type="predicted"/>
<dbReference type="Proteomes" id="UP000031668">
    <property type="component" value="Unassembled WGS sequence"/>
</dbReference>
<dbReference type="EMBL" id="JWZT01001958">
    <property type="protein sequence ID" value="KII70836.1"/>
    <property type="molecule type" value="Genomic_DNA"/>
</dbReference>
<evidence type="ECO:0000313" key="2">
    <source>
        <dbReference type="Proteomes" id="UP000031668"/>
    </source>
</evidence>
<organism evidence="1 2">
    <name type="scientific">Thelohanellus kitauei</name>
    <name type="common">Myxosporean</name>
    <dbReference type="NCBI Taxonomy" id="669202"/>
    <lineage>
        <taxon>Eukaryota</taxon>
        <taxon>Metazoa</taxon>
        <taxon>Cnidaria</taxon>
        <taxon>Myxozoa</taxon>
        <taxon>Myxosporea</taxon>
        <taxon>Bivalvulida</taxon>
        <taxon>Platysporina</taxon>
        <taxon>Myxobolidae</taxon>
        <taxon>Thelohanellus</taxon>
    </lineage>
</organism>
<accession>A0A0C2MU31</accession>
<gene>
    <name evidence="1" type="ORF">RF11_01280</name>
</gene>
<protein>
    <submittedName>
        <fullName evidence="1">Uncharacterized protein</fullName>
    </submittedName>
</protein>